<dbReference type="RefSeq" id="WP_091405703.1">
    <property type="nucleotide sequence ID" value="NZ_FOAB01000001.1"/>
</dbReference>
<reference evidence="1 2" key="1">
    <citation type="submission" date="2016-10" db="EMBL/GenBank/DDBJ databases">
        <authorList>
            <person name="de Groot N.N."/>
        </authorList>
    </citation>
    <scope>NUCLEOTIDE SEQUENCE [LARGE SCALE GENOMIC DNA]</scope>
    <source>
        <strain evidence="1 2">DSM 25232</strain>
    </source>
</reference>
<sequence length="366" mass="40598">MKPIYYKIICLLFLIPAISLGNGDLSKKGKYTKEKSLKKEFPVSSNALLKISNDYGNLDITSWDQNKIVMEINIKVNGNDEEKVIEKLESIGVDFDASSQVVSARTTFDKDGKSWWSKFSDSWGGNNLKLEINYTVKVPATNNVDLSNDYGSITLDKTKGNAKISCDYGQVILGELLGEDNYIGIDYTNNSTIKYMKNGKINADYSDFTLEMGGEILLNADYTKSKIKNVKELNYNCDYGSLKVENAGVFKGNGDYLDTNIGSISNSVTINSDYGSIDIKNLESTTNNVNIRTDYTSVGIGYDSNLNFDFVIKTSYGGINLDDSINVMKKNKENSSKDYRGYHGEKNSGNSIDISTSYGGVKLRKN</sequence>
<name>A0A1H7HPY3_AQUAM</name>
<dbReference type="Proteomes" id="UP000198521">
    <property type="component" value="Unassembled WGS sequence"/>
</dbReference>
<organism evidence="1 2">
    <name type="scientific">Aquimarina amphilecti</name>
    <dbReference type="NCBI Taxonomy" id="1038014"/>
    <lineage>
        <taxon>Bacteria</taxon>
        <taxon>Pseudomonadati</taxon>
        <taxon>Bacteroidota</taxon>
        <taxon>Flavobacteriia</taxon>
        <taxon>Flavobacteriales</taxon>
        <taxon>Flavobacteriaceae</taxon>
        <taxon>Aquimarina</taxon>
    </lineage>
</organism>
<proteinExistence type="predicted"/>
<dbReference type="EMBL" id="FOAB01000001">
    <property type="protein sequence ID" value="SEK52443.1"/>
    <property type="molecule type" value="Genomic_DNA"/>
</dbReference>
<evidence type="ECO:0000313" key="2">
    <source>
        <dbReference type="Proteomes" id="UP000198521"/>
    </source>
</evidence>
<keyword evidence="2" id="KW-1185">Reference proteome</keyword>
<dbReference type="OrthoDB" id="1117657at2"/>
<dbReference type="AlphaFoldDB" id="A0A1H7HPY3"/>
<protein>
    <submittedName>
        <fullName evidence="1">DUF4097 and DUF4098 domain-containing protein YvlB</fullName>
    </submittedName>
</protein>
<accession>A0A1H7HPY3</accession>
<evidence type="ECO:0000313" key="1">
    <source>
        <dbReference type="EMBL" id="SEK52443.1"/>
    </source>
</evidence>
<gene>
    <name evidence="1" type="ORF">SAMN04487910_0726</name>
</gene>
<dbReference type="STRING" id="1038014.SAMN04487910_0726"/>